<evidence type="ECO:0000313" key="2">
    <source>
        <dbReference type="EMBL" id="PHV68296.1"/>
    </source>
</evidence>
<gene>
    <name evidence="2" type="ORF">CSW57_03380</name>
</gene>
<comment type="caution">
    <text evidence="2">The sequence shown here is derived from an EMBL/GenBank/DDBJ whole genome shotgun (WGS) entry which is preliminary data.</text>
</comment>
<evidence type="ECO:0000256" key="1">
    <source>
        <dbReference type="SAM" id="MobiDB-lite"/>
    </source>
</evidence>
<sequence length="63" mass="6730">MSDWVHKIKQEAKELRASAEQEFTVLEGVDGVDPMDRRAGDPEAHAAENAAPAGESEGAPTPE</sequence>
<proteinExistence type="predicted"/>
<organism evidence="2 3">
    <name type="scientific">Williamsia marianensis</name>
    <dbReference type="NCBI Taxonomy" id="85044"/>
    <lineage>
        <taxon>Bacteria</taxon>
        <taxon>Bacillati</taxon>
        <taxon>Actinomycetota</taxon>
        <taxon>Actinomycetes</taxon>
        <taxon>Mycobacteriales</taxon>
        <taxon>Nocardiaceae</taxon>
        <taxon>Williamsia</taxon>
    </lineage>
</organism>
<reference evidence="2 3" key="1">
    <citation type="submission" date="2017-10" db="EMBL/GenBank/DDBJ databases">
        <title>The draft genome sequence of Williamsia sp. BULT 1.1 isolated from the semi-arid grassland soils from South Africa.</title>
        <authorList>
            <person name="Kabwe M.H."/>
            <person name="Govender N."/>
            <person name="Mutseka Lunga P."/>
            <person name="Vikram S."/>
            <person name="Makhalanyane T.P."/>
        </authorList>
    </citation>
    <scope>NUCLEOTIDE SEQUENCE [LARGE SCALE GENOMIC DNA]</scope>
    <source>
        <strain evidence="2 3">BULT 1.1</strain>
    </source>
</reference>
<feature type="compositionally biased region" description="Low complexity" evidence="1">
    <location>
        <begin position="47"/>
        <end position="63"/>
    </location>
</feature>
<feature type="compositionally biased region" description="Basic and acidic residues" evidence="1">
    <location>
        <begin position="34"/>
        <end position="46"/>
    </location>
</feature>
<name>A0A2G3PR91_WILMA</name>
<evidence type="ECO:0000313" key="3">
    <source>
        <dbReference type="Proteomes" id="UP000225108"/>
    </source>
</evidence>
<protein>
    <submittedName>
        <fullName evidence="2">Uncharacterized protein</fullName>
    </submittedName>
</protein>
<dbReference type="EMBL" id="PEBD01000004">
    <property type="protein sequence ID" value="PHV68296.1"/>
    <property type="molecule type" value="Genomic_DNA"/>
</dbReference>
<dbReference type="AlphaFoldDB" id="A0A2G3PR91"/>
<feature type="region of interest" description="Disordered" evidence="1">
    <location>
        <begin position="26"/>
        <end position="63"/>
    </location>
</feature>
<accession>A0A2G3PR91</accession>
<dbReference type="Proteomes" id="UP000225108">
    <property type="component" value="Unassembled WGS sequence"/>
</dbReference>
<dbReference type="RefSeq" id="WP_099381436.1">
    <property type="nucleotide sequence ID" value="NZ_PEBD01000004.1"/>
</dbReference>